<gene>
    <name evidence="1" type="ORF">BU23DRAFT_574713</name>
</gene>
<dbReference type="EMBL" id="ML976758">
    <property type="protein sequence ID" value="KAF1965670.1"/>
    <property type="molecule type" value="Genomic_DNA"/>
</dbReference>
<reference evidence="1" key="1">
    <citation type="journal article" date="2020" name="Stud. Mycol.">
        <title>101 Dothideomycetes genomes: a test case for predicting lifestyles and emergence of pathogens.</title>
        <authorList>
            <person name="Haridas S."/>
            <person name="Albert R."/>
            <person name="Binder M."/>
            <person name="Bloem J."/>
            <person name="Labutti K."/>
            <person name="Salamov A."/>
            <person name="Andreopoulos B."/>
            <person name="Baker S."/>
            <person name="Barry K."/>
            <person name="Bills G."/>
            <person name="Bluhm B."/>
            <person name="Cannon C."/>
            <person name="Castanera R."/>
            <person name="Culley D."/>
            <person name="Daum C."/>
            <person name="Ezra D."/>
            <person name="Gonzalez J."/>
            <person name="Henrissat B."/>
            <person name="Kuo A."/>
            <person name="Liang C."/>
            <person name="Lipzen A."/>
            <person name="Lutzoni F."/>
            <person name="Magnuson J."/>
            <person name="Mondo S."/>
            <person name="Nolan M."/>
            <person name="Ohm R."/>
            <person name="Pangilinan J."/>
            <person name="Park H.-J."/>
            <person name="Ramirez L."/>
            <person name="Alfaro M."/>
            <person name="Sun H."/>
            <person name="Tritt A."/>
            <person name="Yoshinaga Y."/>
            <person name="Zwiers L.-H."/>
            <person name="Turgeon B."/>
            <person name="Goodwin S."/>
            <person name="Spatafora J."/>
            <person name="Crous P."/>
            <person name="Grigoriev I."/>
        </authorList>
    </citation>
    <scope>NUCLEOTIDE SEQUENCE</scope>
    <source>
        <strain evidence="1">CBS 107.79</strain>
    </source>
</reference>
<evidence type="ECO:0008006" key="3">
    <source>
        <dbReference type="Google" id="ProtNLM"/>
    </source>
</evidence>
<keyword evidence="2" id="KW-1185">Reference proteome</keyword>
<dbReference type="AlphaFoldDB" id="A0A6A5UMS2"/>
<protein>
    <recommendedName>
        <fullName evidence="3">EthD domain-containing protein</fullName>
    </recommendedName>
</protein>
<sequence length="195" mass="22303">MAPGIIWVSSHVFHLPQPRDGVEELTVDKFCDWYENTHIQKVTSLSGVQRAARYEASLDGQSAPREELLHSIFEQSRFDMRISEDVDSSIFLATDEGPAKFVVSWSSDSASDVDVEALRKIEGCKRVRRFRVVAGSTLEHFQRRENGWEGREGSGLMLIEFEGEEIPVEKVRRVIGERGEVGWFRLKRVYGETKK</sequence>
<name>A0A6A5UMS2_9PLEO</name>
<proteinExistence type="predicted"/>
<evidence type="ECO:0000313" key="1">
    <source>
        <dbReference type="EMBL" id="KAF1965670.1"/>
    </source>
</evidence>
<organism evidence="1 2">
    <name type="scientific">Bimuria novae-zelandiae CBS 107.79</name>
    <dbReference type="NCBI Taxonomy" id="1447943"/>
    <lineage>
        <taxon>Eukaryota</taxon>
        <taxon>Fungi</taxon>
        <taxon>Dikarya</taxon>
        <taxon>Ascomycota</taxon>
        <taxon>Pezizomycotina</taxon>
        <taxon>Dothideomycetes</taxon>
        <taxon>Pleosporomycetidae</taxon>
        <taxon>Pleosporales</taxon>
        <taxon>Massarineae</taxon>
        <taxon>Didymosphaeriaceae</taxon>
        <taxon>Bimuria</taxon>
    </lineage>
</organism>
<accession>A0A6A5UMS2</accession>
<evidence type="ECO:0000313" key="2">
    <source>
        <dbReference type="Proteomes" id="UP000800036"/>
    </source>
</evidence>
<dbReference type="OrthoDB" id="2851338at2759"/>
<dbReference type="Proteomes" id="UP000800036">
    <property type="component" value="Unassembled WGS sequence"/>
</dbReference>